<evidence type="ECO:0000256" key="4">
    <source>
        <dbReference type="ARBA" id="ARBA00022475"/>
    </source>
</evidence>
<dbReference type="EMBL" id="VMNH01000003">
    <property type="protein sequence ID" value="TVO78464.1"/>
    <property type="molecule type" value="Genomic_DNA"/>
</dbReference>
<feature type="transmembrane region" description="Helical" evidence="8">
    <location>
        <begin position="6"/>
        <end position="26"/>
    </location>
</feature>
<sequence length="308" mass="32936">MIAVFNALIPVIAIIVLGMLLRRTTLFSDESWLGFENLCYFVLFPSLLIKTLATAKIASTELLLFSAMVLFAIFGMSLLLLIFQPMMKRWLHINGPAFTSLFQGATRWHGFIALSIVGLLYGDEGVAYMAIIMAVIIPPLNVINVAVLARFTDGDSSLNDVLHKLLRNPFIIACVMGATLNLTGIGLPSQLYSLLDILGGGALGLGLLSVGAGLRFSLVLDHRVLVSFGAAIRLLGMPLLMFAGAWLFGIEGMPRTVAVIAAAVPTAATSYILARQMGGDAPLMANLITVQVIASAITLPVMIWVAGF</sequence>
<dbReference type="Proteomes" id="UP000316649">
    <property type="component" value="Unassembled WGS sequence"/>
</dbReference>
<organism evidence="9 10">
    <name type="scientific">Sedimenticola selenatireducens</name>
    <dbReference type="NCBI Taxonomy" id="191960"/>
    <lineage>
        <taxon>Bacteria</taxon>
        <taxon>Pseudomonadati</taxon>
        <taxon>Pseudomonadota</taxon>
        <taxon>Gammaproteobacteria</taxon>
        <taxon>Chromatiales</taxon>
        <taxon>Sedimenticolaceae</taxon>
        <taxon>Sedimenticola</taxon>
    </lineage>
</organism>
<dbReference type="GO" id="GO:0055085">
    <property type="term" value="P:transmembrane transport"/>
    <property type="evidence" value="ECO:0007669"/>
    <property type="project" value="InterPro"/>
</dbReference>
<feature type="transmembrane region" description="Helical" evidence="8">
    <location>
        <begin position="256"/>
        <end position="274"/>
    </location>
</feature>
<comment type="subcellular location">
    <subcellularLocation>
        <location evidence="1">Cell membrane</location>
        <topology evidence="1">Multi-pass membrane protein</topology>
    </subcellularLocation>
</comment>
<feature type="transmembrane region" description="Helical" evidence="8">
    <location>
        <begin position="286"/>
        <end position="306"/>
    </location>
</feature>
<dbReference type="PANTHER" id="PTHR36838:SF4">
    <property type="entry name" value="AUXIN EFFLUX CARRIER FAMILY PROTEIN"/>
    <property type="match status" value="1"/>
</dbReference>
<dbReference type="GO" id="GO:0005886">
    <property type="term" value="C:plasma membrane"/>
    <property type="evidence" value="ECO:0007669"/>
    <property type="project" value="UniProtKB-SubCell"/>
</dbReference>
<evidence type="ECO:0000256" key="1">
    <source>
        <dbReference type="ARBA" id="ARBA00004651"/>
    </source>
</evidence>
<evidence type="ECO:0000313" key="9">
    <source>
        <dbReference type="EMBL" id="TVO78464.1"/>
    </source>
</evidence>
<dbReference type="Gene3D" id="1.20.1530.20">
    <property type="match status" value="1"/>
</dbReference>
<evidence type="ECO:0000256" key="5">
    <source>
        <dbReference type="ARBA" id="ARBA00022692"/>
    </source>
</evidence>
<dbReference type="AlphaFoldDB" id="A0A557SM23"/>
<feature type="transmembrane region" description="Helical" evidence="8">
    <location>
        <begin position="170"/>
        <end position="191"/>
    </location>
</feature>
<keyword evidence="7 8" id="KW-0472">Membrane</keyword>
<evidence type="ECO:0000256" key="8">
    <source>
        <dbReference type="SAM" id="Phobius"/>
    </source>
</evidence>
<feature type="transmembrane region" description="Helical" evidence="8">
    <location>
        <begin position="38"/>
        <end position="57"/>
    </location>
</feature>
<keyword evidence="5 8" id="KW-0812">Transmembrane</keyword>
<proteinExistence type="inferred from homology"/>
<reference evidence="9 10" key="1">
    <citation type="submission" date="2019-07" db="EMBL/GenBank/DDBJ databases">
        <title>The pathways for chlorine oxyanion respiration interact through the shared metabolite chlorate.</title>
        <authorList>
            <person name="Barnum T.P."/>
            <person name="Cheng Y."/>
            <person name="Hill K.A."/>
            <person name="Lucas L.N."/>
            <person name="Carlson H.K."/>
            <person name="Coates J.D."/>
        </authorList>
    </citation>
    <scope>NUCLEOTIDE SEQUENCE [LARGE SCALE GENOMIC DNA]</scope>
    <source>
        <strain evidence="9 10">BK-1</strain>
    </source>
</reference>
<evidence type="ECO:0000313" key="10">
    <source>
        <dbReference type="Proteomes" id="UP000316649"/>
    </source>
</evidence>
<comment type="similarity">
    <text evidence="2">Belongs to the auxin efflux carrier (TC 2.A.69) family.</text>
</comment>
<dbReference type="Pfam" id="PF03547">
    <property type="entry name" value="Mem_trans"/>
    <property type="match status" value="1"/>
</dbReference>
<feature type="transmembrane region" description="Helical" evidence="8">
    <location>
        <begin position="63"/>
        <end position="83"/>
    </location>
</feature>
<dbReference type="OrthoDB" id="9805563at2"/>
<keyword evidence="4" id="KW-1003">Cell membrane</keyword>
<feature type="transmembrane region" description="Helical" evidence="8">
    <location>
        <begin position="127"/>
        <end position="149"/>
    </location>
</feature>
<keyword evidence="3" id="KW-0813">Transport</keyword>
<gene>
    <name evidence="9" type="ORF">FHP88_02025</name>
</gene>
<dbReference type="InterPro" id="IPR004776">
    <property type="entry name" value="Mem_transp_PIN-like"/>
</dbReference>
<name>A0A557SM23_9GAMM</name>
<accession>A0A557SM23</accession>
<evidence type="ECO:0000256" key="7">
    <source>
        <dbReference type="ARBA" id="ARBA00023136"/>
    </source>
</evidence>
<keyword evidence="6 8" id="KW-1133">Transmembrane helix</keyword>
<evidence type="ECO:0000256" key="3">
    <source>
        <dbReference type="ARBA" id="ARBA00022448"/>
    </source>
</evidence>
<evidence type="ECO:0000256" key="6">
    <source>
        <dbReference type="ARBA" id="ARBA00022989"/>
    </source>
</evidence>
<keyword evidence="10" id="KW-1185">Reference proteome</keyword>
<protein>
    <submittedName>
        <fullName evidence="9">AEC family transporter</fullName>
    </submittedName>
</protein>
<evidence type="ECO:0000256" key="2">
    <source>
        <dbReference type="ARBA" id="ARBA00010145"/>
    </source>
</evidence>
<dbReference type="InterPro" id="IPR038770">
    <property type="entry name" value="Na+/solute_symporter_sf"/>
</dbReference>
<feature type="transmembrane region" description="Helical" evidence="8">
    <location>
        <begin position="197"/>
        <end position="218"/>
    </location>
</feature>
<dbReference type="PANTHER" id="PTHR36838">
    <property type="entry name" value="AUXIN EFFLUX CARRIER FAMILY PROTEIN"/>
    <property type="match status" value="1"/>
</dbReference>
<feature type="transmembrane region" description="Helical" evidence="8">
    <location>
        <begin position="230"/>
        <end position="250"/>
    </location>
</feature>
<comment type="caution">
    <text evidence="9">The sequence shown here is derived from an EMBL/GenBank/DDBJ whole genome shotgun (WGS) entry which is preliminary data.</text>
</comment>
<dbReference type="RefSeq" id="WP_144357310.1">
    <property type="nucleotide sequence ID" value="NZ_VMNH01000003.1"/>
</dbReference>